<organism evidence="3 4">
    <name type="scientific">Desulfocicer vacuolatum DSM 3385</name>
    <dbReference type="NCBI Taxonomy" id="1121400"/>
    <lineage>
        <taxon>Bacteria</taxon>
        <taxon>Pseudomonadati</taxon>
        <taxon>Thermodesulfobacteriota</taxon>
        <taxon>Desulfobacteria</taxon>
        <taxon>Desulfobacterales</taxon>
        <taxon>Desulfobacteraceae</taxon>
        <taxon>Desulfocicer</taxon>
    </lineage>
</organism>
<dbReference type="AlphaFoldDB" id="A0A1W2CZM7"/>
<dbReference type="STRING" id="1121400.SAMN02746065_114107"/>
<dbReference type="InterPro" id="IPR050807">
    <property type="entry name" value="TransReg_Diox_bact_type"/>
</dbReference>
<dbReference type="PROSITE" id="PS50943">
    <property type="entry name" value="HTH_CROC1"/>
    <property type="match status" value="1"/>
</dbReference>
<dbReference type="Pfam" id="PF07883">
    <property type="entry name" value="Cupin_2"/>
    <property type="match status" value="1"/>
</dbReference>
<dbReference type="SUPFAM" id="SSF47413">
    <property type="entry name" value="lambda repressor-like DNA-binding domains"/>
    <property type="match status" value="1"/>
</dbReference>
<gene>
    <name evidence="3" type="ORF">SAMN02746065_114107</name>
</gene>
<dbReference type="CDD" id="cd02209">
    <property type="entry name" value="cupin_XRE_C"/>
    <property type="match status" value="1"/>
</dbReference>
<dbReference type="Pfam" id="PF01381">
    <property type="entry name" value="HTH_3"/>
    <property type="match status" value="1"/>
</dbReference>
<dbReference type="SUPFAM" id="SSF51182">
    <property type="entry name" value="RmlC-like cupins"/>
    <property type="match status" value="1"/>
</dbReference>
<keyword evidence="1" id="KW-0238">DNA-binding</keyword>
<dbReference type="RefSeq" id="WP_084069966.1">
    <property type="nucleotide sequence ID" value="NZ_FWXY01000014.1"/>
</dbReference>
<dbReference type="PANTHER" id="PTHR46797:SF19">
    <property type="entry name" value="BLL2473 PROTEIN"/>
    <property type="match status" value="1"/>
</dbReference>
<protein>
    <submittedName>
        <fullName evidence="3">Transcriptional regulator, XRE family with cupin sensor</fullName>
    </submittedName>
</protein>
<dbReference type="GO" id="GO:0003700">
    <property type="term" value="F:DNA-binding transcription factor activity"/>
    <property type="evidence" value="ECO:0007669"/>
    <property type="project" value="TreeGrafter"/>
</dbReference>
<evidence type="ECO:0000313" key="3">
    <source>
        <dbReference type="EMBL" id="SMC90651.1"/>
    </source>
</evidence>
<evidence type="ECO:0000256" key="1">
    <source>
        <dbReference type="ARBA" id="ARBA00023125"/>
    </source>
</evidence>
<sequence>MKKEEQTPHINVDYFEDLTGNIEDGAQGDVEEVGTRIKELREKKGISIEDLANLTGFDQERLENIEKGVVKPQLGTVMKLSRALDSALGRLVSGVGDKLYSITRKAERKKISRSTSPKGEKNLYAYMSLAPEVQGRHMEALIVQLEANPAKDVSVHNGEEFIFVLEGTALLHINDEVFDLEPGDSVYYLSTTPHQIMAKEGKATILAVLYE</sequence>
<dbReference type="GO" id="GO:0005829">
    <property type="term" value="C:cytosol"/>
    <property type="evidence" value="ECO:0007669"/>
    <property type="project" value="TreeGrafter"/>
</dbReference>
<keyword evidence="4" id="KW-1185">Reference proteome</keyword>
<dbReference type="InterPro" id="IPR010982">
    <property type="entry name" value="Lambda_DNA-bd_dom_sf"/>
</dbReference>
<accession>A0A1W2CZM7</accession>
<dbReference type="SMART" id="SM00530">
    <property type="entry name" value="HTH_XRE"/>
    <property type="match status" value="1"/>
</dbReference>
<name>A0A1W2CZM7_9BACT</name>
<dbReference type="Gene3D" id="2.60.120.10">
    <property type="entry name" value="Jelly Rolls"/>
    <property type="match status" value="1"/>
</dbReference>
<dbReference type="Gene3D" id="1.10.260.40">
    <property type="entry name" value="lambda repressor-like DNA-binding domains"/>
    <property type="match status" value="1"/>
</dbReference>
<dbReference type="EMBL" id="FWXY01000014">
    <property type="protein sequence ID" value="SMC90651.1"/>
    <property type="molecule type" value="Genomic_DNA"/>
</dbReference>
<evidence type="ECO:0000313" key="4">
    <source>
        <dbReference type="Proteomes" id="UP000192418"/>
    </source>
</evidence>
<reference evidence="3 4" key="1">
    <citation type="submission" date="2017-04" db="EMBL/GenBank/DDBJ databases">
        <authorList>
            <person name="Afonso C.L."/>
            <person name="Miller P.J."/>
            <person name="Scott M.A."/>
            <person name="Spackman E."/>
            <person name="Goraichik I."/>
            <person name="Dimitrov K.M."/>
            <person name="Suarez D.L."/>
            <person name="Swayne D.E."/>
        </authorList>
    </citation>
    <scope>NUCLEOTIDE SEQUENCE [LARGE SCALE GENOMIC DNA]</scope>
    <source>
        <strain evidence="3 4">DSM 3385</strain>
    </source>
</reference>
<dbReference type="OrthoDB" id="5343295at2"/>
<dbReference type="InterPro" id="IPR014710">
    <property type="entry name" value="RmlC-like_jellyroll"/>
</dbReference>
<dbReference type="InterPro" id="IPR011051">
    <property type="entry name" value="RmlC_Cupin_sf"/>
</dbReference>
<dbReference type="InterPro" id="IPR013096">
    <property type="entry name" value="Cupin_2"/>
</dbReference>
<dbReference type="Proteomes" id="UP000192418">
    <property type="component" value="Unassembled WGS sequence"/>
</dbReference>
<dbReference type="PANTHER" id="PTHR46797">
    <property type="entry name" value="HTH-TYPE TRANSCRIPTIONAL REGULATOR"/>
    <property type="match status" value="1"/>
</dbReference>
<feature type="domain" description="HTH cro/C1-type" evidence="2">
    <location>
        <begin position="37"/>
        <end position="91"/>
    </location>
</feature>
<proteinExistence type="predicted"/>
<dbReference type="GO" id="GO:0003677">
    <property type="term" value="F:DNA binding"/>
    <property type="evidence" value="ECO:0007669"/>
    <property type="project" value="UniProtKB-KW"/>
</dbReference>
<evidence type="ECO:0000259" key="2">
    <source>
        <dbReference type="PROSITE" id="PS50943"/>
    </source>
</evidence>
<dbReference type="CDD" id="cd00093">
    <property type="entry name" value="HTH_XRE"/>
    <property type="match status" value="1"/>
</dbReference>
<dbReference type="InterPro" id="IPR001387">
    <property type="entry name" value="Cro/C1-type_HTH"/>
</dbReference>